<keyword evidence="3" id="KW-0540">Nuclease</keyword>
<proteinExistence type="predicted"/>
<feature type="region of interest" description="Disordered" evidence="1">
    <location>
        <begin position="69"/>
        <end position="88"/>
    </location>
</feature>
<dbReference type="PANTHER" id="PTHR33877:SF1">
    <property type="entry name" value="TYPE IV METHYL-DIRECTED RESTRICTION ENZYME ECOKMCRA"/>
    <property type="match status" value="1"/>
</dbReference>
<protein>
    <submittedName>
        <fullName evidence="3">HNH endonuclease</fullName>
    </submittedName>
</protein>
<dbReference type="InterPro" id="IPR002711">
    <property type="entry name" value="HNH"/>
</dbReference>
<evidence type="ECO:0000313" key="4">
    <source>
        <dbReference type="Proteomes" id="UP000013569"/>
    </source>
</evidence>
<dbReference type="AlphaFoldDB" id="R7Y8W0"/>
<comment type="caution">
    <text evidence="3">The sequence shown here is derived from an EMBL/GenBank/DDBJ whole genome shotgun (WGS) entry which is preliminary data.</text>
</comment>
<dbReference type="GO" id="GO:0003676">
    <property type="term" value="F:nucleic acid binding"/>
    <property type="evidence" value="ECO:0007669"/>
    <property type="project" value="InterPro"/>
</dbReference>
<evidence type="ECO:0000259" key="2">
    <source>
        <dbReference type="SMART" id="SM00507"/>
    </source>
</evidence>
<reference evidence="3 4" key="1">
    <citation type="journal article" date="2013" name="Genome Announc.">
        <title>Draft Genome Sequence of a Benzothiophene-Desulfurizing Bacterium, Gordona terrae Strain C-6.</title>
        <authorList>
            <person name="Wang W."/>
            <person name="Ma T."/>
            <person name="Ren Y."/>
            <person name="Li G."/>
        </authorList>
    </citation>
    <scope>NUCLEOTIDE SEQUENCE [LARGE SCALE GENOMIC DNA]</scope>
    <source>
        <strain evidence="3 4">C-6</strain>
    </source>
</reference>
<dbReference type="CDD" id="cd00085">
    <property type="entry name" value="HNHc"/>
    <property type="match status" value="1"/>
</dbReference>
<feature type="compositionally biased region" description="Basic and acidic residues" evidence="1">
    <location>
        <begin position="69"/>
        <end position="78"/>
    </location>
</feature>
<evidence type="ECO:0000313" key="3">
    <source>
        <dbReference type="EMBL" id="EON32432.1"/>
    </source>
</evidence>
<dbReference type="InterPro" id="IPR003615">
    <property type="entry name" value="HNH_nuc"/>
</dbReference>
<dbReference type="EMBL" id="AQPW01000013">
    <property type="protein sequence ID" value="EON32432.1"/>
    <property type="molecule type" value="Genomic_DNA"/>
</dbReference>
<accession>R7Y8W0</accession>
<dbReference type="Proteomes" id="UP000013569">
    <property type="component" value="Unassembled WGS sequence"/>
</dbReference>
<evidence type="ECO:0000256" key="1">
    <source>
        <dbReference type="SAM" id="MobiDB-lite"/>
    </source>
</evidence>
<keyword evidence="3" id="KW-0378">Hydrolase</keyword>
<dbReference type="RefSeq" id="WP_010842957.1">
    <property type="nucleotide sequence ID" value="NZ_AQPW01000013.1"/>
</dbReference>
<dbReference type="SMART" id="SM00507">
    <property type="entry name" value="HNHc"/>
    <property type="match status" value="1"/>
</dbReference>
<dbReference type="InterPro" id="IPR052892">
    <property type="entry name" value="NA-targeting_endonuclease"/>
</dbReference>
<feature type="domain" description="HNH nuclease" evidence="2">
    <location>
        <begin position="4"/>
        <end position="60"/>
    </location>
</feature>
<dbReference type="PANTHER" id="PTHR33877">
    <property type="entry name" value="SLL1193 PROTEIN"/>
    <property type="match status" value="1"/>
</dbReference>
<dbReference type="GO" id="GO:0004519">
    <property type="term" value="F:endonuclease activity"/>
    <property type="evidence" value="ECO:0007669"/>
    <property type="project" value="UniProtKB-KW"/>
</dbReference>
<dbReference type="GO" id="GO:0008270">
    <property type="term" value="F:zinc ion binding"/>
    <property type="evidence" value="ECO:0007669"/>
    <property type="project" value="InterPro"/>
</dbReference>
<gene>
    <name evidence="3" type="ORF">GTC6_12708</name>
</gene>
<name>R7Y8W0_9ACTN</name>
<keyword evidence="3" id="KW-0255">Endonuclease</keyword>
<sequence>MTGKLREFIKSRDNYACRYCSISVAVEPHLLLEVDHIVPVSRGGLSTPENLQTLCWKCNRSRSKELVRAEPPQIERARRTCQPSPSQR</sequence>
<dbReference type="Pfam" id="PF01844">
    <property type="entry name" value="HNH"/>
    <property type="match status" value="1"/>
</dbReference>
<dbReference type="Gene3D" id="1.10.30.50">
    <property type="match status" value="1"/>
</dbReference>
<organism evidence="3 4">
    <name type="scientific">Gordonia terrae C-6</name>
    <dbReference type="NCBI Taxonomy" id="1316928"/>
    <lineage>
        <taxon>Bacteria</taxon>
        <taxon>Bacillati</taxon>
        <taxon>Actinomycetota</taxon>
        <taxon>Actinomycetes</taxon>
        <taxon>Mycobacteriales</taxon>
        <taxon>Gordoniaceae</taxon>
        <taxon>Gordonia</taxon>
    </lineage>
</organism>